<dbReference type="Pfam" id="PF03886">
    <property type="entry name" value="ABC_trans_aux"/>
    <property type="match status" value="1"/>
</dbReference>
<dbReference type="Gene3D" id="3.40.50.10610">
    <property type="entry name" value="ABC-type transport auxiliary lipoprotein component"/>
    <property type="match status" value="1"/>
</dbReference>
<dbReference type="EMBL" id="LT670817">
    <property type="protein sequence ID" value="SHG80497.1"/>
    <property type="molecule type" value="Genomic_DNA"/>
</dbReference>
<dbReference type="Proteomes" id="UP000189796">
    <property type="component" value="Chromosome I"/>
</dbReference>
<dbReference type="InterPro" id="IPR005586">
    <property type="entry name" value="ABC_trans_aux"/>
</dbReference>
<dbReference type="Pfam" id="PF02470">
    <property type="entry name" value="MlaD"/>
    <property type="match status" value="1"/>
</dbReference>
<evidence type="ECO:0000313" key="4">
    <source>
        <dbReference type="EMBL" id="SHG80497.1"/>
    </source>
</evidence>
<protein>
    <submittedName>
        <fullName evidence="4">Phospholipid/cholesterol/gamma-HCH transport system substrate-binding protein</fullName>
    </submittedName>
</protein>
<sequence>METRAPFIVVGAFVLAAIGAVFAFVYWLHNTAGTGARTVHHIQFDGSVSGLLVGAAVLFNGIRVGEVTNLGLAAGRPRQVDATIAVTSGTPVHADTKVGLDFQGLTGVPVIALEGGKEVGASTDTQTLIADPAAGQSMTQAARNALAQVDSVLADNAEPLKSTIANLKIFTEGLAKNTGGLDSIVAGLVKMTGGGEPANPKTIYDLSIPSDFASPKTPLKEQLVMPTPTAILLLDTQRFLLEPNKELPEFANAQWADSIPKMLQVKLIQSFENYDVAHAPLRSTDTPGINPQILVDVRSFQINTGAELTAEIGFSARILNKDGQVVASRLFQQRKKLDKPDPASAVAAFDDAFGSIATDLITWTANTL</sequence>
<dbReference type="RefSeq" id="WP_079601657.1">
    <property type="nucleotide sequence ID" value="NZ_LT670817.1"/>
</dbReference>
<evidence type="ECO:0000259" key="2">
    <source>
        <dbReference type="Pfam" id="PF02470"/>
    </source>
</evidence>
<evidence type="ECO:0000313" key="5">
    <source>
        <dbReference type="Proteomes" id="UP000189796"/>
    </source>
</evidence>
<keyword evidence="1" id="KW-0472">Membrane</keyword>
<dbReference type="PANTHER" id="PTHR36698">
    <property type="entry name" value="BLL5892 PROTEIN"/>
    <property type="match status" value="1"/>
</dbReference>
<keyword evidence="1" id="KW-0812">Transmembrane</keyword>
<feature type="domain" description="ABC-type transport auxiliary lipoprotein component" evidence="3">
    <location>
        <begin position="204"/>
        <end position="359"/>
    </location>
</feature>
<dbReference type="InterPro" id="IPR003399">
    <property type="entry name" value="Mce/MlaD"/>
</dbReference>
<dbReference type="SUPFAM" id="SSF159594">
    <property type="entry name" value="XCC0632-like"/>
    <property type="match status" value="1"/>
</dbReference>
<evidence type="ECO:0000256" key="1">
    <source>
        <dbReference type="SAM" id="Phobius"/>
    </source>
</evidence>
<proteinExistence type="predicted"/>
<dbReference type="PANTHER" id="PTHR36698:SF2">
    <property type="entry name" value="MCE_MLAD DOMAIN-CONTAINING PROTEIN"/>
    <property type="match status" value="1"/>
</dbReference>
<dbReference type="OrthoDB" id="9808689at2"/>
<dbReference type="AlphaFoldDB" id="A0A1M5MTE6"/>
<reference evidence="4 5" key="1">
    <citation type="submission" date="2016-11" db="EMBL/GenBank/DDBJ databases">
        <authorList>
            <person name="Jaros S."/>
            <person name="Januszkiewicz K."/>
            <person name="Wedrychowicz H."/>
        </authorList>
    </citation>
    <scope>NUCLEOTIDE SEQUENCE [LARGE SCALE GENOMIC DNA]</scope>
    <source>
        <strain evidence="4 5">GAS138</strain>
    </source>
</reference>
<keyword evidence="1" id="KW-1133">Transmembrane helix</keyword>
<organism evidence="4 5">
    <name type="scientific">Bradyrhizobium erythrophlei</name>
    <dbReference type="NCBI Taxonomy" id="1437360"/>
    <lineage>
        <taxon>Bacteria</taxon>
        <taxon>Pseudomonadati</taxon>
        <taxon>Pseudomonadota</taxon>
        <taxon>Alphaproteobacteria</taxon>
        <taxon>Hyphomicrobiales</taxon>
        <taxon>Nitrobacteraceae</taxon>
        <taxon>Bradyrhizobium</taxon>
    </lineage>
</organism>
<feature type="domain" description="Mce/MlaD" evidence="2">
    <location>
        <begin position="47"/>
        <end position="116"/>
    </location>
</feature>
<accession>A0A1M5MTE6</accession>
<gene>
    <name evidence="4" type="ORF">SAMN05443248_2715</name>
</gene>
<evidence type="ECO:0000259" key="3">
    <source>
        <dbReference type="Pfam" id="PF03886"/>
    </source>
</evidence>
<feature type="transmembrane region" description="Helical" evidence="1">
    <location>
        <begin position="7"/>
        <end position="28"/>
    </location>
</feature>
<name>A0A1M5MTE6_9BRAD</name>